<dbReference type="InterPro" id="IPR039422">
    <property type="entry name" value="MarR/SlyA-like"/>
</dbReference>
<dbReference type="PANTHER" id="PTHR33164">
    <property type="entry name" value="TRANSCRIPTIONAL REGULATOR, MARR FAMILY"/>
    <property type="match status" value="1"/>
</dbReference>
<comment type="caution">
    <text evidence="5">The sequence shown here is derived from an EMBL/GenBank/DDBJ whole genome shotgun (WGS) entry which is preliminary data.</text>
</comment>
<name>A0ABS4AH07_9PROT</name>
<dbReference type="InterPro" id="IPR036390">
    <property type="entry name" value="WH_DNA-bd_sf"/>
</dbReference>
<dbReference type="Pfam" id="PF12802">
    <property type="entry name" value="MarR_2"/>
    <property type="match status" value="1"/>
</dbReference>
<dbReference type="EMBL" id="JAGIZB010000015">
    <property type="protein sequence ID" value="MBP0446281.1"/>
    <property type="molecule type" value="Genomic_DNA"/>
</dbReference>
<dbReference type="Proteomes" id="UP000681594">
    <property type="component" value="Unassembled WGS sequence"/>
</dbReference>
<dbReference type="Gene3D" id="1.10.10.10">
    <property type="entry name" value="Winged helix-like DNA-binding domain superfamily/Winged helix DNA-binding domain"/>
    <property type="match status" value="1"/>
</dbReference>
<evidence type="ECO:0000256" key="1">
    <source>
        <dbReference type="ARBA" id="ARBA00023015"/>
    </source>
</evidence>
<keyword evidence="6" id="KW-1185">Reference proteome</keyword>
<evidence type="ECO:0000256" key="3">
    <source>
        <dbReference type="ARBA" id="ARBA00023163"/>
    </source>
</evidence>
<gene>
    <name evidence="5" type="ORF">J8J14_16025</name>
</gene>
<protein>
    <submittedName>
        <fullName evidence="5">MarR family transcriptional regulator</fullName>
    </submittedName>
</protein>
<feature type="domain" description="HTH marR-type" evidence="4">
    <location>
        <begin position="1"/>
        <end position="137"/>
    </location>
</feature>
<keyword evidence="1" id="KW-0805">Transcription regulation</keyword>
<keyword evidence="3" id="KW-0804">Transcription</keyword>
<dbReference type="PRINTS" id="PR00598">
    <property type="entry name" value="HTHMARR"/>
</dbReference>
<evidence type="ECO:0000256" key="2">
    <source>
        <dbReference type="ARBA" id="ARBA00023125"/>
    </source>
</evidence>
<accession>A0ABS4AH07</accession>
<dbReference type="PROSITE" id="PS01117">
    <property type="entry name" value="HTH_MARR_1"/>
    <property type="match status" value="1"/>
</dbReference>
<keyword evidence="2" id="KW-0238">DNA-binding</keyword>
<dbReference type="InterPro" id="IPR000835">
    <property type="entry name" value="HTH_MarR-typ"/>
</dbReference>
<organism evidence="5 6">
    <name type="scientific">Pararoseomonas baculiformis</name>
    <dbReference type="NCBI Taxonomy" id="2820812"/>
    <lineage>
        <taxon>Bacteria</taxon>
        <taxon>Pseudomonadati</taxon>
        <taxon>Pseudomonadota</taxon>
        <taxon>Alphaproteobacteria</taxon>
        <taxon>Acetobacterales</taxon>
        <taxon>Acetobacteraceae</taxon>
        <taxon>Pararoseomonas</taxon>
    </lineage>
</organism>
<reference evidence="5 6" key="1">
    <citation type="submission" date="2021-03" db="EMBL/GenBank/DDBJ databases">
        <authorList>
            <person name="So Y."/>
        </authorList>
    </citation>
    <scope>NUCLEOTIDE SEQUENCE [LARGE SCALE GENOMIC DNA]</scope>
    <source>
        <strain evidence="5 6">SSH11</strain>
    </source>
</reference>
<sequence>MQHLYAMPGHLIRRAHQISGALFAEELDGFDLTSVQFGALYAIRAHPGVDATRLSSLIAFDRSTLGGVIERLEAKGWIRRDPAPGDRRAKRLHLTAEGEKLLRDVEEPVRRVQERLLAPLPPGDRATFLRLLAQLTQLHAGTPGMDDCPE</sequence>
<dbReference type="InterPro" id="IPR036388">
    <property type="entry name" value="WH-like_DNA-bd_sf"/>
</dbReference>
<evidence type="ECO:0000313" key="5">
    <source>
        <dbReference type="EMBL" id="MBP0446281.1"/>
    </source>
</evidence>
<dbReference type="PROSITE" id="PS50995">
    <property type="entry name" value="HTH_MARR_2"/>
    <property type="match status" value="1"/>
</dbReference>
<dbReference type="InterPro" id="IPR023187">
    <property type="entry name" value="Tscrpt_reg_MarR-type_CS"/>
</dbReference>
<dbReference type="SMART" id="SM00347">
    <property type="entry name" value="HTH_MARR"/>
    <property type="match status" value="1"/>
</dbReference>
<evidence type="ECO:0000259" key="4">
    <source>
        <dbReference type="PROSITE" id="PS50995"/>
    </source>
</evidence>
<dbReference type="PANTHER" id="PTHR33164:SF95">
    <property type="entry name" value="TRANSCRIPTIONAL REGULATOR"/>
    <property type="match status" value="1"/>
</dbReference>
<dbReference type="SUPFAM" id="SSF46785">
    <property type="entry name" value="Winged helix' DNA-binding domain"/>
    <property type="match status" value="1"/>
</dbReference>
<evidence type="ECO:0000313" key="6">
    <source>
        <dbReference type="Proteomes" id="UP000681594"/>
    </source>
</evidence>
<proteinExistence type="predicted"/>
<dbReference type="RefSeq" id="WP_209380548.1">
    <property type="nucleotide sequence ID" value="NZ_JAGIZB010000015.1"/>
</dbReference>